<evidence type="ECO:0000313" key="4">
    <source>
        <dbReference type="Proteomes" id="UP000321935"/>
    </source>
</evidence>
<dbReference type="Pfam" id="PF01531">
    <property type="entry name" value="Glyco_transf_11"/>
    <property type="match status" value="1"/>
</dbReference>
<dbReference type="InterPro" id="IPR002516">
    <property type="entry name" value="Glyco_trans_11"/>
</dbReference>
<dbReference type="CDD" id="cd11301">
    <property type="entry name" value="Fut1_Fut2_like"/>
    <property type="match status" value="1"/>
</dbReference>
<dbReference type="GO" id="GO:0008107">
    <property type="term" value="F:galactoside 2-alpha-L-fucosyltransferase activity"/>
    <property type="evidence" value="ECO:0007669"/>
    <property type="project" value="InterPro"/>
</dbReference>
<dbReference type="GO" id="GO:0016020">
    <property type="term" value="C:membrane"/>
    <property type="evidence" value="ECO:0007669"/>
    <property type="project" value="InterPro"/>
</dbReference>
<organism evidence="3 4">
    <name type="scientific">Algoriphagus aquimarinus</name>
    <dbReference type="NCBI Taxonomy" id="237018"/>
    <lineage>
        <taxon>Bacteria</taxon>
        <taxon>Pseudomonadati</taxon>
        <taxon>Bacteroidota</taxon>
        <taxon>Cytophagia</taxon>
        <taxon>Cytophagales</taxon>
        <taxon>Cyclobacteriaceae</taxon>
        <taxon>Algoriphagus</taxon>
    </lineage>
</organism>
<evidence type="ECO:0000256" key="2">
    <source>
        <dbReference type="ARBA" id="ARBA00022679"/>
    </source>
</evidence>
<name>A0A5C7A8J6_9BACT</name>
<proteinExistence type="predicted"/>
<protein>
    <submittedName>
        <fullName evidence="3">Alpha-1,2-fucosyltransferase</fullName>
    </submittedName>
</protein>
<dbReference type="GO" id="GO:0005975">
    <property type="term" value="P:carbohydrate metabolic process"/>
    <property type="evidence" value="ECO:0007669"/>
    <property type="project" value="InterPro"/>
</dbReference>
<dbReference type="OrthoDB" id="9794601at2"/>
<dbReference type="Proteomes" id="UP000321935">
    <property type="component" value="Unassembled WGS sequence"/>
</dbReference>
<dbReference type="AlphaFoldDB" id="A0A5C7A8J6"/>
<evidence type="ECO:0000256" key="1">
    <source>
        <dbReference type="ARBA" id="ARBA00022676"/>
    </source>
</evidence>
<dbReference type="PANTHER" id="PTHR11927:SF9">
    <property type="entry name" value="L-FUCOSYLTRANSFERASE"/>
    <property type="match status" value="1"/>
</dbReference>
<sequence length="268" mass="30905">MKLKLPYIIRLKGGLGNQLFQYAYGIKMEQKFGLTVLFDARGLRNANSPREFELSDFKFLSEHKRKFIFEGNSNFIGKLLSSIYSKLGRSYKESDEMSRPGIYSGFWQSTKYLEFLDLGGVKDIEFNESFVNDFKISRKSNDVALHIRGTDFLVDKNYKNLGWDYYEKALSFFDCGLNNLSITIFTDDPVYVKNLVPKEIRYYLTDSKSAGQDLLRLSQFPNFILANSTFSLWAAYLSQSSGGKVIVPGLDYFYLKGEIFKSNWLVVD</sequence>
<accession>A0A5C7A8J6</accession>
<dbReference type="EMBL" id="VORW01000032">
    <property type="protein sequence ID" value="TXE02407.1"/>
    <property type="molecule type" value="Genomic_DNA"/>
</dbReference>
<gene>
    <name evidence="3" type="ORF">ESV85_21455</name>
</gene>
<evidence type="ECO:0000313" key="3">
    <source>
        <dbReference type="EMBL" id="TXE02407.1"/>
    </source>
</evidence>
<comment type="caution">
    <text evidence="3">The sequence shown here is derived from an EMBL/GenBank/DDBJ whole genome shotgun (WGS) entry which is preliminary data.</text>
</comment>
<keyword evidence="1 3" id="KW-0328">Glycosyltransferase</keyword>
<keyword evidence="2 3" id="KW-0808">Transferase</keyword>
<reference evidence="3 4" key="1">
    <citation type="submission" date="2019-08" db="EMBL/GenBank/DDBJ databases">
        <title>Genomes sequence of Algoriphagus aquimarinus ACAM450.</title>
        <authorList>
            <person name="Bowman J.P."/>
        </authorList>
    </citation>
    <scope>NUCLEOTIDE SEQUENCE [LARGE SCALE GENOMIC DNA]</scope>
    <source>
        <strain evidence="3 4">ACAM 450</strain>
    </source>
</reference>
<dbReference type="PANTHER" id="PTHR11927">
    <property type="entry name" value="GALACTOSIDE 2-L-FUCOSYLTRANSFERASE"/>
    <property type="match status" value="1"/>
</dbReference>